<dbReference type="Proteomes" id="UP000028547">
    <property type="component" value="Unassembled WGS sequence"/>
</dbReference>
<dbReference type="AlphaFoldDB" id="A0A084SF68"/>
<proteinExistence type="predicted"/>
<protein>
    <submittedName>
        <fullName evidence="1">Uncharacterized protein</fullName>
    </submittedName>
</protein>
<dbReference type="EMBL" id="JPMI01000394">
    <property type="protein sequence ID" value="KFA87103.1"/>
    <property type="molecule type" value="Genomic_DNA"/>
</dbReference>
<evidence type="ECO:0000313" key="2">
    <source>
        <dbReference type="Proteomes" id="UP000028547"/>
    </source>
</evidence>
<accession>A0A084SF68</accession>
<organism evidence="1 2">
    <name type="scientific">Archangium violaceum Cb vi76</name>
    <dbReference type="NCBI Taxonomy" id="1406225"/>
    <lineage>
        <taxon>Bacteria</taxon>
        <taxon>Pseudomonadati</taxon>
        <taxon>Myxococcota</taxon>
        <taxon>Myxococcia</taxon>
        <taxon>Myxococcales</taxon>
        <taxon>Cystobacterineae</taxon>
        <taxon>Archangiaceae</taxon>
        <taxon>Archangium</taxon>
    </lineage>
</organism>
<reference evidence="1 2" key="1">
    <citation type="submission" date="2014-07" db="EMBL/GenBank/DDBJ databases">
        <title>Draft Genome Sequence of Gephyronic Acid Producer, Cystobacter violaceus Strain Cb vi76.</title>
        <authorList>
            <person name="Stevens D.C."/>
            <person name="Young J."/>
            <person name="Carmichael R."/>
            <person name="Tan J."/>
            <person name="Taylor R.E."/>
        </authorList>
    </citation>
    <scope>NUCLEOTIDE SEQUENCE [LARGE SCALE GENOMIC DNA]</scope>
    <source>
        <strain evidence="1 2">Cb vi76</strain>
    </source>
</reference>
<evidence type="ECO:0000313" key="1">
    <source>
        <dbReference type="EMBL" id="KFA87103.1"/>
    </source>
</evidence>
<comment type="caution">
    <text evidence="1">The sequence shown here is derived from an EMBL/GenBank/DDBJ whole genome shotgun (WGS) entry which is preliminary data.</text>
</comment>
<gene>
    <name evidence="1" type="ORF">Q664_50445</name>
</gene>
<sequence length="176" mass="18994">MGCLLAPGVLHASPPGLPTTALLATVPDTVRLKMLAALARGDIAGAISLWQLHMNRSTVPAALQAMQSAYNAVNRTMGPCKQVARDISNGFKAFGGNPQYVQFKPPGKPPYLGWEMRAGDPKSTIQISDMGRHYAVMMKDKVYDAFTGPEGMVLSEYLKRLIAHDGVPLWEVVSSL</sequence>
<name>A0A084SF68_9BACT</name>